<gene>
    <name evidence="2" type="ORF">LARV_02253</name>
</gene>
<sequence>MLFYVSEKGQGLVEYALIFVLVVVLAILLLVLFGSGVGNMYSNITNTV</sequence>
<feature type="transmembrane region" description="Helical" evidence="1">
    <location>
        <begin position="12"/>
        <end position="33"/>
    </location>
</feature>
<evidence type="ECO:0000313" key="3">
    <source>
        <dbReference type="Proteomes" id="UP000055060"/>
    </source>
</evidence>
<name>A0A0S7BJW1_9CHLR</name>
<keyword evidence="1" id="KW-0812">Transmembrane</keyword>
<organism evidence="2">
    <name type="scientific">Longilinea arvoryzae</name>
    <dbReference type="NCBI Taxonomy" id="360412"/>
    <lineage>
        <taxon>Bacteria</taxon>
        <taxon>Bacillati</taxon>
        <taxon>Chloroflexota</taxon>
        <taxon>Anaerolineae</taxon>
        <taxon>Anaerolineales</taxon>
        <taxon>Anaerolineaceae</taxon>
        <taxon>Longilinea</taxon>
    </lineage>
</organism>
<proteinExistence type="predicted"/>
<accession>A0A0S7BJW1</accession>
<evidence type="ECO:0000256" key="1">
    <source>
        <dbReference type="SAM" id="Phobius"/>
    </source>
</evidence>
<protein>
    <submittedName>
        <fullName evidence="2">Flp/Fap pilin component</fullName>
    </submittedName>
</protein>
<dbReference type="Proteomes" id="UP000055060">
    <property type="component" value="Unassembled WGS sequence"/>
</dbReference>
<keyword evidence="3" id="KW-1185">Reference proteome</keyword>
<evidence type="ECO:0000313" key="2">
    <source>
        <dbReference type="EMBL" id="GAP14482.1"/>
    </source>
</evidence>
<keyword evidence="1" id="KW-0472">Membrane</keyword>
<keyword evidence="1" id="KW-1133">Transmembrane helix</keyword>
<dbReference type="AlphaFoldDB" id="A0A0S7BJW1"/>
<reference evidence="2" key="1">
    <citation type="submission" date="2015-07" db="EMBL/GenBank/DDBJ databases">
        <title>Draft Genome Sequences of Anaerolinea thermolimosa IMO-1, Bellilinea caldifistulae GOMI-1, Leptolinea tardivitalis YMTK-2, Levilinea saccharolytica KIBI-1,Longilinea arvoryzae KOME-1, Previously Described as Members of the Anaerolineaceae (Chloroflexi).</title>
        <authorList>
            <person name="Sekiguchi Y."/>
            <person name="Ohashi A."/>
            <person name="Matsuura N."/>
            <person name="Tourlousse M.D."/>
        </authorList>
    </citation>
    <scope>NUCLEOTIDE SEQUENCE [LARGE SCALE GENOMIC DNA]</scope>
    <source>
        <strain evidence="2">KOME-1</strain>
    </source>
</reference>
<dbReference type="EMBL" id="DF967972">
    <property type="protein sequence ID" value="GAP14482.1"/>
    <property type="molecule type" value="Genomic_DNA"/>
</dbReference>